<evidence type="ECO:0000313" key="2">
    <source>
        <dbReference type="EMBL" id="KAF0723825.1"/>
    </source>
</evidence>
<reference evidence="2 3" key="1">
    <citation type="submission" date="2019-07" db="EMBL/GenBank/DDBJ databases">
        <title>Genomics analysis of Aphanomyces spp. identifies a new class of oomycete effector associated with host adaptation.</title>
        <authorList>
            <person name="Gaulin E."/>
        </authorList>
    </citation>
    <scope>NUCLEOTIDE SEQUENCE [LARGE SCALE GENOMIC DNA]</scope>
    <source>
        <strain evidence="2 3">ATCC 201684</strain>
    </source>
</reference>
<protein>
    <submittedName>
        <fullName evidence="2">Uncharacterized protein</fullName>
    </submittedName>
</protein>
<sequence>MDSPPPQHAKSFLRKQAPGASGMVMEGENEDYDMDQDYVATARADLLVHTNFYNNFSDDFDDDDLL</sequence>
<feature type="region of interest" description="Disordered" evidence="1">
    <location>
        <begin position="1"/>
        <end position="26"/>
    </location>
</feature>
<keyword evidence="3" id="KW-1185">Reference proteome</keyword>
<evidence type="ECO:0000313" key="3">
    <source>
        <dbReference type="Proteomes" id="UP000481153"/>
    </source>
</evidence>
<name>A0A6G0W9E4_9STRA</name>
<comment type="caution">
    <text evidence="2">The sequence shown here is derived from an EMBL/GenBank/DDBJ whole genome shotgun (WGS) entry which is preliminary data.</text>
</comment>
<evidence type="ECO:0000256" key="1">
    <source>
        <dbReference type="SAM" id="MobiDB-lite"/>
    </source>
</evidence>
<dbReference type="EMBL" id="VJMJ01000295">
    <property type="protein sequence ID" value="KAF0723825.1"/>
    <property type="molecule type" value="Genomic_DNA"/>
</dbReference>
<dbReference type="Proteomes" id="UP000481153">
    <property type="component" value="Unassembled WGS sequence"/>
</dbReference>
<organism evidence="2 3">
    <name type="scientific">Aphanomyces euteiches</name>
    <dbReference type="NCBI Taxonomy" id="100861"/>
    <lineage>
        <taxon>Eukaryota</taxon>
        <taxon>Sar</taxon>
        <taxon>Stramenopiles</taxon>
        <taxon>Oomycota</taxon>
        <taxon>Saprolegniomycetes</taxon>
        <taxon>Saprolegniales</taxon>
        <taxon>Verrucalvaceae</taxon>
        <taxon>Aphanomyces</taxon>
    </lineage>
</organism>
<accession>A0A6G0W9E4</accession>
<proteinExistence type="predicted"/>
<dbReference type="AlphaFoldDB" id="A0A6G0W9E4"/>
<gene>
    <name evidence="2" type="ORF">Ae201684_017399</name>
</gene>